<proteinExistence type="predicted"/>
<protein>
    <submittedName>
        <fullName evidence="2">ATP/GTP-binding protein</fullName>
    </submittedName>
</protein>
<organism evidence="2 3">
    <name type="scientific">Rhodococcus zopfii</name>
    <dbReference type="NCBI Taxonomy" id="43772"/>
    <lineage>
        <taxon>Bacteria</taxon>
        <taxon>Bacillati</taxon>
        <taxon>Actinomycetota</taxon>
        <taxon>Actinomycetes</taxon>
        <taxon>Mycobacteriales</taxon>
        <taxon>Nocardiaceae</taxon>
        <taxon>Rhodococcus</taxon>
    </lineage>
</organism>
<name>A0ABU3WQ36_9NOCA</name>
<reference evidence="2 3" key="1">
    <citation type="submission" date="2019-10" db="EMBL/GenBank/DDBJ databases">
        <title>Draft Genome Assembly of Rhodococcus zopfii DSM44189.</title>
        <authorList>
            <person name="Sutton J.M."/>
            <person name="Akob D.M."/>
            <person name="Bushman T.J."/>
        </authorList>
    </citation>
    <scope>NUCLEOTIDE SEQUENCE [LARGE SCALE GENOMIC DNA]</scope>
    <source>
        <strain evidence="2 3">DSM 44189</strain>
    </source>
</reference>
<gene>
    <name evidence="2" type="ORF">F8M49_13060</name>
</gene>
<evidence type="ECO:0000313" key="3">
    <source>
        <dbReference type="Proteomes" id="UP001275440"/>
    </source>
</evidence>
<dbReference type="EMBL" id="WBMO01000001">
    <property type="protein sequence ID" value="MDV2476043.1"/>
    <property type="molecule type" value="Genomic_DNA"/>
</dbReference>
<evidence type="ECO:0000256" key="1">
    <source>
        <dbReference type="SAM" id="MobiDB-lite"/>
    </source>
</evidence>
<comment type="caution">
    <text evidence="2">The sequence shown here is derived from an EMBL/GenBank/DDBJ whole genome shotgun (WGS) entry which is preliminary data.</text>
</comment>
<feature type="region of interest" description="Disordered" evidence="1">
    <location>
        <begin position="1"/>
        <end position="35"/>
    </location>
</feature>
<keyword evidence="3" id="KW-1185">Reference proteome</keyword>
<accession>A0ABU3WQ36</accession>
<sequence>MPRRNRAQPPRHRGQHPHASATVRTEYGPAGADSERFTVRTVPGSRATKPYRCPGCDHEIAPGTPHVVAWSADGLGGADDRRHWHTGCWSGRATRSPTRRWS</sequence>
<feature type="compositionally biased region" description="Basic residues" evidence="1">
    <location>
        <begin position="1"/>
        <end position="16"/>
    </location>
</feature>
<evidence type="ECO:0000313" key="2">
    <source>
        <dbReference type="EMBL" id="MDV2476043.1"/>
    </source>
</evidence>
<dbReference type="Proteomes" id="UP001275440">
    <property type="component" value="Unassembled WGS sequence"/>
</dbReference>
<dbReference type="RefSeq" id="WP_072816366.1">
    <property type="nucleotide sequence ID" value="NZ_JAHWLX010000309.1"/>
</dbReference>